<reference evidence="11 12" key="1">
    <citation type="submission" date="2018-03" db="EMBL/GenBank/DDBJ databases">
        <title>Genomic Encyclopedia of Archaeal and Bacterial Type Strains, Phase II (KMG-II): from individual species to whole genera.</title>
        <authorList>
            <person name="Goeker M."/>
        </authorList>
    </citation>
    <scope>NUCLEOTIDE SEQUENCE [LARGE SCALE GENOMIC DNA]</scope>
    <source>
        <strain evidence="11 12">DSM 17586</strain>
    </source>
</reference>
<dbReference type="FunFam" id="3.40.120.10:FF:000001">
    <property type="entry name" value="Phosphoglucosamine mutase"/>
    <property type="match status" value="1"/>
</dbReference>
<dbReference type="GO" id="GO:0005829">
    <property type="term" value="C:cytosol"/>
    <property type="evidence" value="ECO:0007669"/>
    <property type="project" value="TreeGrafter"/>
</dbReference>
<dbReference type="GO" id="GO:0009252">
    <property type="term" value="P:peptidoglycan biosynthetic process"/>
    <property type="evidence" value="ECO:0007669"/>
    <property type="project" value="TreeGrafter"/>
</dbReference>
<dbReference type="Gene3D" id="3.30.310.50">
    <property type="entry name" value="Alpha-D-phosphohexomutase, C-terminal domain"/>
    <property type="match status" value="1"/>
</dbReference>
<dbReference type="InterPro" id="IPR006352">
    <property type="entry name" value="GlmM_bact"/>
</dbReference>
<dbReference type="Gene3D" id="3.40.120.10">
    <property type="entry name" value="Alpha-D-Glucose-1,6-Bisphosphate, subunit A, domain 3"/>
    <property type="match status" value="3"/>
</dbReference>
<comment type="PTM">
    <text evidence="6">Activated by phosphorylation.</text>
</comment>
<evidence type="ECO:0000256" key="1">
    <source>
        <dbReference type="ARBA" id="ARBA00010231"/>
    </source>
</evidence>
<proteinExistence type="inferred from homology"/>
<evidence type="ECO:0000256" key="5">
    <source>
        <dbReference type="ARBA" id="ARBA00023235"/>
    </source>
</evidence>
<dbReference type="Proteomes" id="UP000242133">
    <property type="component" value="Unassembled WGS sequence"/>
</dbReference>
<feature type="modified residue" description="Phosphoserine" evidence="6">
    <location>
        <position position="101"/>
    </location>
</feature>
<dbReference type="FunFam" id="3.30.310.50:FF:000001">
    <property type="entry name" value="Phosphoglucosamine mutase"/>
    <property type="match status" value="1"/>
</dbReference>
<dbReference type="InterPro" id="IPR016055">
    <property type="entry name" value="A-D-PHexomutase_a/b/a-I/II/III"/>
</dbReference>
<dbReference type="PRINTS" id="PR00509">
    <property type="entry name" value="PGMPMM"/>
</dbReference>
<dbReference type="InterPro" id="IPR005845">
    <property type="entry name" value="A-D-PHexomutase_a/b/a-II"/>
</dbReference>
<evidence type="ECO:0000259" key="7">
    <source>
        <dbReference type="Pfam" id="PF00408"/>
    </source>
</evidence>
<evidence type="ECO:0000256" key="6">
    <source>
        <dbReference type="HAMAP-Rule" id="MF_01554"/>
    </source>
</evidence>
<evidence type="ECO:0000313" key="12">
    <source>
        <dbReference type="Proteomes" id="UP000242133"/>
    </source>
</evidence>
<keyword evidence="12" id="KW-1185">Reference proteome</keyword>
<evidence type="ECO:0000259" key="9">
    <source>
        <dbReference type="Pfam" id="PF02879"/>
    </source>
</evidence>
<evidence type="ECO:0000256" key="3">
    <source>
        <dbReference type="ARBA" id="ARBA00022723"/>
    </source>
</evidence>
<dbReference type="Pfam" id="PF00408">
    <property type="entry name" value="PGM_PMM_IV"/>
    <property type="match status" value="1"/>
</dbReference>
<feature type="binding site" description="via phosphate group" evidence="6">
    <location>
        <position position="101"/>
    </location>
    <ligand>
        <name>Mg(2+)</name>
        <dbReference type="ChEBI" id="CHEBI:18420"/>
    </ligand>
</feature>
<dbReference type="InterPro" id="IPR005841">
    <property type="entry name" value="Alpha-D-phosphohexomutase_SF"/>
</dbReference>
<organism evidence="11 12">
    <name type="scientific">Marinobacterium halophilum</name>
    <dbReference type="NCBI Taxonomy" id="267374"/>
    <lineage>
        <taxon>Bacteria</taxon>
        <taxon>Pseudomonadati</taxon>
        <taxon>Pseudomonadota</taxon>
        <taxon>Gammaproteobacteria</taxon>
        <taxon>Oceanospirillales</taxon>
        <taxon>Oceanospirillaceae</taxon>
        <taxon>Marinobacterium</taxon>
    </lineage>
</organism>
<evidence type="ECO:0000313" key="11">
    <source>
        <dbReference type="EMBL" id="PSL10526.1"/>
    </source>
</evidence>
<dbReference type="Pfam" id="PF02878">
    <property type="entry name" value="PGM_PMM_I"/>
    <property type="match status" value="1"/>
</dbReference>
<evidence type="ECO:0000256" key="2">
    <source>
        <dbReference type="ARBA" id="ARBA00022553"/>
    </source>
</evidence>
<keyword evidence="5 6" id="KW-0413">Isomerase</keyword>
<dbReference type="SUPFAM" id="SSF53738">
    <property type="entry name" value="Phosphoglucomutase, first 3 domains"/>
    <property type="match status" value="3"/>
</dbReference>
<dbReference type="PANTHER" id="PTHR42946">
    <property type="entry name" value="PHOSPHOHEXOSE MUTASE"/>
    <property type="match status" value="1"/>
</dbReference>
<dbReference type="InterPro" id="IPR050060">
    <property type="entry name" value="Phosphoglucosamine_mutase"/>
</dbReference>
<dbReference type="OrthoDB" id="9803322at2"/>
<feature type="binding site" evidence="6">
    <location>
        <position position="242"/>
    </location>
    <ligand>
        <name>Mg(2+)</name>
        <dbReference type="ChEBI" id="CHEBI:18420"/>
    </ligand>
</feature>
<keyword evidence="3 6" id="KW-0479">Metal-binding</keyword>
<dbReference type="GO" id="GO:0004615">
    <property type="term" value="F:phosphomannomutase activity"/>
    <property type="evidence" value="ECO:0007669"/>
    <property type="project" value="TreeGrafter"/>
</dbReference>
<feature type="binding site" evidence="6">
    <location>
        <position position="244"/>
    </location>
    <ligand>
        <name>Mg(2+)</name>
        <dbReference type="ChEBI" id="CHEBI:18420"/>
    </ligand>
</feature>
<feature type="binding site" evidence="6">
    <location>
        <position position="240"/>
    </location>
    <ligand>
        <name>Mg(2+)</name>
        <dbReference type="ChEBI" id="CHEBI:18420"/>
    </ligand>
</feature>
<name>A0A2P8EM31_9GAMM</name>
<dbReference type="CDD" id="cd05802">
    <property type="entry name" value="GlmM"/>
    <property type="match status" value="1"/>
</dbReference>
<sequence length="449" mass="48018">MSRKYFGTDGIRGEVGQFPITPDFVLKLGWAAGCVFAREGRSKILIGKDTRISGYMFESALEAGLSAAGVDVLLTGPMPTPAIAYLTRTFRANAGIVISASHNVYSDNGIKFFSADGTKLPDSIEQAIEAQMDLAMTTVPSAALGKARRVEDAAGRYIEFCKGTLSSRFSLRGLRIVLDCANGATYHVAPKVLRELGAEVIEIASAPNGVNINDACGATDPAQLQKAVLAERADLGVALDGDGDRLMMVDHQGEVVDGDEILFIMASALQKQGIFEGGVVGTLMSNFGLEQALKQRDIPFVRANVGDRYVIEQLQQHGWTLGGESSGHIVCAHLTTTGDGLVAALQVLKAMIECEQSLYSLKSGMQKMPQTMINVAMPRKMDPMQQDEVVAAVRAVEATLGERGRVLLRPSGTEPVVRVMVEGECAEEVERLCAELAGHVEKTLLTLAS</sequence>
<comment type="catalytic activity">
    <reaction evidence="6">
        <text>alpha-D-glucosamine 1-phosphate = D-glucosamine 6-phosphate</text>
        <dbReference type="Rhea" id="RHEA:23424"/>
        <dbReference type="ChEBI" id="CHEBI:58516"/>
        <dbReference type="ChEBI" id="CHEBI:58725"/>
        <dbReference type="EC" id="5.4.2.10"/>
    </reaction>
</comment>
<keyword evidence="2 6" id="KW-0597">Phosphoprotein</keyword>
<dbReference type="NCBIfam" id="NF008139">
    <property type="entry name" value="PRK10887.1"/>
    <property type="match status" value="1"/>
</dbReference>
<feature type="domain" description="Alpha-D-phosphohexomutase alpha/beta/alpha" evidence="9">
    <location>
        <begin position="156"/>
        <end position="253"/>
    </location>
</feature>
<dbReference type="GO" id="GO:0000287">
    <property type="term" value="F:magnesium ion binding"/>
    <property type="evidence" value="ECO:0007669"/>
    <property type="project" value="UniProtKB-UniRule"/>
</dbReference>
<dbReference type="GO" id="GO:0005975">
    <property type="term" value="P:carbohydrate metabolic process"/>
    <property type="evidence" value="ECO:0007669"/>
    <property type="project" value="InterPro"/>
</dbReference>
<evidence type="ECO:0000259" key="10">
    <source>
        <dbReference type="Pfam" id="PF02880"/>
    </source>
</evidence>
<protein>
    <recommendedName>
        <fullName evidence="6">Phosphoglucosamine mutase</fullName>
        <ecNumber evidence="6">5.4.2.10</ecNumber>
    </recommendedName>
</protein>
<comment type="similarity">
    <text evidence="1 6">Belongs to the phosphohexose mutase family.</text>
</comment>
<feature type="domain" description="Alpha-D-phosphohexomutase alpha/beta/alpha" evidence="8">
    <location>
        <begin position="3"/>
        <end position="133"/>
    </location>
</feature>
<dbReference type="InterPro" id="IPR005846">
    <property type="entry name" value="A-D-PHexomutase_a/b/a-III"/>
</dbReference>
<comment type="caution">
    <text evidence="11">The sequence shown here is derived from an EMBL/GenBank/DDBJ whole genome shotgun (WGS) entry which is preliminary data.</text>
</comment>
<dbReference type="InterPro" id="IPR005844">
    <property type="entry name" value="A-D-PHexomutase_a/b/a-I"/>
</dbReference>
<feature type="domain" description="Alpha-D-phosphohexomutase C-terminal" evidence="7">
    <location>
        <begin position="372"/>
        <end position="437"/>
    </location>
</feature>
<dbReference type="AlphaFoldDB" id="A0A2P8EM31"/>
<dbReference type="NCBIfam" id="TIGR01455">
    <property type="entry name" value="glmM"/>
    <property type="match status" value="1"/>
</dbReference>
<dbReference type="FunFam" id="3.40.120.10:FF:000003">
    <property type="entry name" value="Phosphoglucosamine mutase"/>
    <property type="match status" value="1"/>
</dbReference>
<comment type="cofactor">
    <cofactor evidence="6">
        <name>Mg(2+)</name>
        <dbReference type="ChEBI" id="CHEBI:18420"/>
    </cofactor>
    <text evidence="6">Binds 1 Mg(2+) ion per subunit.</text>
</comment>
<dbReference type="SUPFAM" id="SSF55957">
    <property type="entry name" value="Phosphoglucomutase, C-terminal domain"/>
    <property type="match status" value="1"/>
</dbReference>
<dbReference type="InterPro" id="IPR036900">
    <property type="entry name" value="A-D-PHexomutase_C_sf"/>
</dbReference>
<comment type="function">
    <text evidence="6">Catalyzes the conversion of glucosamine-6-phosphate to glucosamine-1-phosphate.</text>
</comment>
<dbReference type="PANTHER" id="PTHR42946:SF1">
    <property type="entry name" value="PHOSPHOGLUCOMUTASE (ALPHA-D-GLUCOSE-1,6-BISPHOSPHATE-DEPENDENT)"/>
    <property type="match status" value="1"/>
</dbReference>
<keyword evidence="4 6" id="KW-0460">Magnesium</keyword>
<feature type="active site" description="Phosphoserine intermediate" evidence="6">
    <location>
        <position position="101"/>
    </location>
</feature>
<dbReference type="HAMAP" id="MF_01554_B">
    <property type="entry name" value="GlmM_B"/>
    <property type="match status" value="1"/>
</dbReference>
<evidence type="ECO:0000256" key="4">
    <source>
        <dbReference type="ARBA" id="ARBA00022842"/>
    </source>
</evidence>
<gene>
    <name evidence="6" type="primary">glmM</name>
    <name evidence="11" type="ORF">CLV44_12641</name>
</gene>
<dbReference type="EMBL" id="PYGI01000026">
    <property type="protein sequence ID" value="PSL10526.1"/>
    <property type="molecule type" value="Genomic_DNA"/>
</dbReference>
<dbReference type="GO" id="GO:0006048">
    <property type="term" value="P:UDP-N-acetylglucosamine biosynthetic process"/>
    <property type="evidence" value="ECO:0007669"/>
    <property type="project" value="TreeGrafter"/>
</dbReference>
<feature type="domain" description="Alpha-D-phosphohexomutase alpha/beta/alpha" evidence="10">
    <location>
        <begin position="257"/>
        <end position="366"/>
    </location>
</feature>
<dbReference type="Pfam" id="PF02879">
    <property type="entry name" value="PGM_PMM_II"/>
    <property type="match status" value="1"/>
</dbReference>
<dbReference type="InterPro" id="IPR005843">
    <property type="entry name" value="A-D-PHexomutase_C"/>
</dbReference>
<dbReference type="RefSeq" id="WP_106593092.1">
    <property type="nucleotide sequence ID" value="NZ_PYGI01000026.1"/>
</dbReference>
<dbReference type="Pfam" id="PF02880">
    <property type="entry name" value="PGM_PMM_III"/>
    <property type="match status" value="1"/>
</dbReference>
<accession>A0A2P8EM31</accession>
<dbReference type="GO" id="GO:0008966">
    <property type="term" value="F:phosphoglucosamine mutase activity"/>
    <property type="evidence" value="ECO:0007669"/>
    <property type="project" value="UniProtKB-UniRule"/>
</dbReference>
<evidence type="ECO:0000259" key="8">
    <source>
        <dbReference type="Pfam" id="PF02878"/>
    </source>
</evidence>
<dbReference type="EC" id="5.4.2.10" evidence="6"/>